<organism evidence="4 5">
    <name type="scientific">Chitiniphilus purpureus</name>
    <dbReference type="NCBI Taxonomy" id="2981137"/>
    <lineage>
        <taxon>Bacteria</taxon>
        <taxon>Pseudomonadati</taxon>
        <taxon>Pseudomonadota</taxon>
        <taxon>Betaproteobacteria</taxon>
        <taxon>Neisseriales</taxon>
        <taxon>Chitinibacteraceae</taxon>
        <taxon>Chitiniphilus</taxon>
    </lineage>
</organism>
<evidence type="ECO:0000256" key="2">
    <source>
        <dbReference type="SAM" id="SignalP"/>
    </source>
</evidence>
<evidence type="ECO:0000259" key="3">
    <source>
        <dbReference type="PROSITE" id="PS50035"/>
    </source>
</evidence>
<gene>
    <name evidence="4" type="ORF">N8I74_17465</name>
</gene>
<evidence type="ECO:0000256" key="1">
    <source>
        <dbReference type="SAM" id="MobiDB-lite"/>
    </source>
</evidence>
<feature type="compositionally biased region" description="Gly residues" evidence="1">
    <location>
        <begin position="393"/>
        <end position="407"/>
    </location>
</feature>
<dbReference type="InterPro" id="IPR025202">
    <property type="entry name" value="PLD-like_dom"/>
</dbReference>
<accession>A0ABY6DL43</accession>
<dbReference type="EMBL" id="CP106753">
    <property type="protein sequence ID" value="UXY15080.1"/>
    <property type="molecule type" value="Genomic_DNA"/>
</dbReference>
<evidence type="ECO:0000313" key="4">
    <source>
        <dbReference type="EMBL" id="UXY15080.1"/>
    </source>
</evidence>
<proteinExistence type="predicted"/>
<keyword evidence="2" id="KW-0732">Signal</keyword>
<sequence>MSILAPLKLLALLCLPPLLAACGNLPVRPPDTAAPIETAGTQLARMTAPLLAQHPRLTGLYPLEHGRDALLVRLALAAAAQKAIDIQYYIWHDDLTGRLMMAKLLEAADRGVRVRILLDDLGANADDDILLALDAHPNVEIRLFNPTANRHLRRLSALLDLKRVNQRMHNKTFIADRQATIVGGRNIGDEYFAANPEIEFSDLDVLCIGPVVPQVQRSFDLFWRHELAIPIRLFYPDKPLEGELEKVRADYRKQLQDERAQAYLQALAKEATETRLKTLQLPFYWGRARALYDHPDKLDPDEDATLLAERLAPVAQATRRELSIVSPYFIPGEGGVTWMRALEKMGVTVKVLTNSLAATDVALVHAGYAKYRKPLLESGVQLYELKPDPPQAGGSGAGSGGGRGSATRGGSGFGSGIGFRGSSRASLHSKAFVFDRRNVFIGSLNLDPRSIELNTEIGVLFESELLGQRMAEQFDRLVARDAYTLSLDGQGRVRWQEGDGRDYDSEPKSSSWRRFNVWLFSLLPLESQL</sequence>
<feature type="region of interest" description="Disordered" evidence="1">
    <location>
        <begin position="386"/>
        <end position="407"/>
    </location>
</feature>
<dbReference type="InterPro" id="IPR001736">
    <property type="entry name" value="PLipase_D/transphosphatidylase"/>
</dbReference>
<protein>
    <submittedName>
        <fullName evidence="4">Phospholipase D family protein</fullName>
    </submittedName>
</protein>
<dbReference type="CDD" id="cd09111">
    <property type="entry name" value="PLDc_ymdC_like_1"/>
    <property type="match status" value="1"/>
</dbReference>
<feature type="signal peptide" evidence="2">
    <location>
        <begin position="1"/>
        <end position="20"/>
    </location>
</feature>
<feature type="chain" id="PRO_5045661649" evidence="2">
    <location>
        <begin position="21"/>
        <end position="529"/>
    </location>
</feature>
<dbReference type="Gene3D" id="3.30.870.10">
    <property type="entry name" value="Endonuclease Chain A"/>
    <property type="match status" value="2"/>
</dbReference>
<evidence type="ECO:0000313" key="5">
    <source>
        <dbReference type="Proteomes" id="UP001061302"/>
    </source>
</evidence>
<dbReference type="PROSITE" id="PS50035">
    <property type="entry name" value="PLD"/>
    <property type="match status" value="2"/>
</dbReference>
<dbReference type="RefSeq" id="WP_263124458.1">
    <property type="nucleotide sequence ID" value="NZ_CP106753.1"/>
</dbReference>
<dbReference type="Pfam" id="PF13091">
    <property type="entry name" value="PLDc_2"/>
    <property type="match status" value="2"/>
</dbReference>
<dbReference type="SUPFAM" id="SSF56024">
    <property type="entry name" value="Phospholipase D/nuclease"/>
    <property type="match status" value="2"/>
</dbReference>
<dbReference type="SMART" id="SM00155">
    <property type="entry name" value="PLDc"/>
    <property type="match status" value="2"/>
</dbReference>
<reference evidence="4" key="1">
    <citation type="submission" date="2022-10" db="EMBL/GenBank/DDBJ databases">
        <title>Chitiniphilus purpureus sp. nov., a novel chitin-degrading bacterium isolated from crawfish pond sediment.</title>
        <authorList>
            <person name="Li K."/>
        </authorList>
    </citation>
    <scope>NUCLEOTIDE SEQUENCE</scope>
    <source>
        <strain evidence="4">CD1</strain>
    </source>
</reference>
<feature type="domain" description="PLD phosphodiesterase" evidence="3">
    <location>
        <begin position="423"/>
        <end position="450"/>
    </location>
</feature>
<dbReference type="Proteomes" id="UP001061302">
    <property type="component" value="Chromosome"/>
</dbReference>
<dbReference type="PANTHER" id="PTHR21248:SF12">
    <property type="entry name" value="CARDIOLIPIN SYNTHASE C"/>
    <property type="match status" value="1"/>
</dbReference>
<name>A0ABY6DL43_9NEIS</name>
<feature type="domain" description="PLD phosphodiesterase" evidence="3">
    <location>
        <begin position="164"/>
        <end position="191"/>
    </location>
</feature>
<dbReference type="CDD" id="cd09113">
    <property type="entry name" value="PLDc_ymdC_like_2"/>
    <property type="match status" value="1"/>
</dbReference>
<keyword evidence="5" id="KW-1185">Reference proteome</keyword>
<dbReference type="PANTHER" id="PTHR21248">
    <property type="entry name" value="CARDIOLIPIN SYNTHASE"/>
    <property type="match status" value="1"/>
</dbReference>